<dbReference type="AlphaFoldDB" id="A0A0B7A696"/>
<protein>
    <submittedName>
        <fullName evidence="1">Uncharacterized protein</fullName>
    </submittedName>
</protein>
<gene>
    <name evidence="1" type="primary">ORF98974</name>
</gene>
<organism evidence="1">
    <name type="scientific">Arion vulgaris</name>
    <dbReference type="NCBI Taxonomy" id="1028688"/>
    <lineage>
        <taxon>Eukaryota</taxon>
        <taxon>Metazoa</taxon>
        <taxon>Spiralia</taxon>
        <taxon>Lophotrochozoa</taxon>
        <taxon>Mollusca</taxon>
        <taxon>Gastropoda</taxon>
        <taxon>Heterobranchia</taxon>
        <taxon>Euthyneura</taxon>
        <taxon>Panpulmonata</taxon>
        <taxon>Eupulmonata</taxon>
        <taxon>Stylommatophora</taxon>
        <taxon>Helicina</taxon>
        <taxon>Arionoidea</taxon>
        <taxon>Arionidae</taxon>
        <taxon>Arion</taxon>
    </lineage>
</organism>
<accession>A0A0B7A696</accession>
<name>A0A0B7A696_9EUPU</name>
<sequence length="52" mass="5839">MDWSCSQLVFRNAAKTCNSVDIARRSGQKWGGLGTLGREHLKQNLMAYIRLG</sequence>
<reference evidence="1" key="1">
    <citation type="submission" date="2014-12" db="EMBL/GenBank/DDBJ databases">
        <title>Insight into the proteome of Arion vulgaris.</title>
        <authorList>
            <person name="Aradska J."/>
            <person name="Bulat T."/>
            <person name="Smidak R."/>
            <person name="Sarate P."/>
            <person name="Gangsoo J."/>
            <person name="Sialana F."/>
            <person name="Bilban M."/>
            <person name="Lubec G."/>
        </authorList>
    </citation>
    <scope>NUCLEOTIDE SEQUENCE</scope>
    <source>
        <tissue evidence="1">Skin</tissue>
    </source>
</reference>
<feature type="non-terminal residue" evidence="1">
    <location>
        <position position="52"/>
    </location>
</feature>
<proteinExistence type="predicted"/>
<evidence type="ECO:0000313" key="1">
    <source>
        <dbReference type="EMBL" id="CEK76197.1"/>
    </source>
</evidence>
<dbReference type="EMBL" id="HACG01029332">
    <property type="protein sequence ID" value="CEK76197.1"/>
    <property type="molecule type" value="Transcribed_RNA"/>
</dbReference>